<name>A0A4S4G1R6_9ACTN</name>
<dbReference type="Proteomes" id="UP000308978">
    <property type="component" value="Unassembled WGS sequence"/>
</dbReference>
<dbReference type="InterPro" id="IPR044946">
    <property type="entry name" value="Restrct_endonuc_typeI_TRD_sf"/>
</dbReference>
<sequence>MQPAQLGNALDKIKYHQVSPSHTSLSQDIIPRWNKKPYLYLPRGTGLSATRSKRKSTTPTDKYRFVEEWVRLGDVATYINGYAFKPSDYSDTGLPIIRIQDLTGNAYQTNRYEGILSERYAVDDGDILISWSASLGVFEWDGGPAWLNQHIFKVSFDKMQVDKRFFVHQARFLMEASANLAHGATMRHLTKKVFDSLPFYFPRSERQRAIADQLDGIDMQLCNATNQLYQLDSLVKSRFVGMFENRGYPRISIGDLVTSKVPSAKDSFNDADLIKYIDISSIDNSLGEVTKFTECIFGEAPSRAQQCVSFGDLLVSTVRPNLKNIAVTKLDGDNVVASSGFCVLRCVGCPVEYMKAIVGGDRFTREMCRLTTGANYPAIKNRDILGYMIPYPPMEQMDTFATFVQRVDKLRFAGNHEMNLRCERFTLSWSTMA</sequence>
<dbReference type="GO" id="GO:0003677">
    <property type="term" value="F:DNA binding"/>
    <property type="evidence" value="ECO:0007669"/>
    <property type="project" value="UniProtKB-KW"/>
</dbReference>
<feature type="domain" description="Type I restriction modification DNA specificity" evidence="4">
    <location>
        <begin position="70"/>
        <end position="222"/>
    </location>
</feature>
<proteinExistence type="inferred from homology"/>
<dbReference type="PANTHER" id="PTHR30408">
    <property type="entry name" value="TYPE-1 RESTRICTION ENZYME ECOKI SPECIFICITY PROTEIN"/>
    <property type="match status" value="1"/>
</dbReference>
<evidence type="ECO:0000259" key="4">
    <source>
        <dbReference type="Pfam" id="PF01420"/>
    </source>
</evidence>
<evidence type="ECO:0000256" key="3">
    <source>
        <dbReference type="ARBA" id="ARBA00023125"/>
    </source>
</evidence>
<dbReference type="Pfam" id="PF01420">
    <property type="entry name" value="Methylase_S"/>
    <property type="match status" value="1"/>
</dbReference>
<organism evidence="5 6">
    <name type="scientific">Adlercreutzia caecimuris</name>
    <dbReference type="NCBI Taxonomy" id="671266"/>
    <lineage>
        <taxon>Bacteria</taxon>
        <taxon>Bacillati</taxon>
        <taxon>Actinomycetota</taxon>
        <taxon>Coriobacteriia</taxon>
        <taxon>Eggerthellales</taxon>
        <taxon>Eggerthellaceae</taxon>
        <taxon>Adlercreutzia</taxon>
    </lineage>
</organism>
<comment type="caution">
    <text evidence="5">The sequence shown here is derived from an EMBL/GenBank/DDBJ whole genome shotgun (WGS) entry which is preliminary data.</text>
</comment>
<reference evidence="5 6" key="1">
    <citation type="submission" date="2019-04" db="EMBL/GenBank/DDBJ databases">
        <title>Microbes associate with the intestines of laboratory mice.</title>
        <authorList>
            <person name="Navarre W."/>
            <person name="Wong E."/>
            <person name="Huang K.C."/>
            <person name="Tropini C."/>
            <person name="Ng K."/>
            <person name="Yu B."/>
        </authorList>
    </citation>
    <scope>NUCLEOTIDE SEQUENCE [LARGE SCALE GENOMIC DNA]</scope>
    <source>
        <strain evidence="5 6">NM80_B27</strain>
    </source>
</reference>
<dbReference type="CDD" id="cd17254">
    <property type="entry name" value="RMtype1_S_FclI-TRD1-CR1_like"/>
    <property type="match status" value="1"/>
</dbReference>
<dbReference type="EMBL" id="SSTJ01000012">
    <property type="protein sequence ID" value="THG36728.1"/>
    <property type="molecule type" value="Genomic_DNA"/>
</dbReference>
<keyword evidence="3" id="KW-0238">DNA-binding</keyword>
<dbReference type="InterPro" id="IPR000055">
    <property type="entry name" value="Restrct_endonuc_typeI_TRD"/>
</dbReference>
<evidence type="ECO:0000313" key="6">
    <source>
        <dbReference type="Proteomes" id="UP000308978"/>
    </source>
</evidence>
<gene>
    <name evidence="5" type="ORF">E5986_09020</name>
</gene>
<dbReference type="AlphaFoldDB" id="A0A4S4G1R6"/>
<accession>A0A4S4G1R6</accession>
<comment type="similarity">
    <text evidence="1">Belongs to the type-I restriction system S methylase family.</text>
</comment>
<evidence type="ECO:0000256" key="2">
    <source>
        <dbReference type="ARBA" id="ARBA00022747"/>
    </source>
</evidence>
<protein>
    <recommendedName>
        <fullName evidence="4">Type I restriction modification DNA specificity domain-containing protein</fullName>
    </recommendedName>
</protein>
<evidence type="ECO:0000256" key="1">
    <source>
        <dbReference type="ARBA" id="ARBA00010923"/>
    </source>
</evidence>
<evidence type="ECO:0000313" key="5">
    <source>
        <dbReference type="EMBL" id="THG36728.1"/>
    </source>
</evidence>
<dbReference type="GO" id="GO:0009307">
    <property type="term" value="P:DNA restriction-modification system"/>
    <property type="evidence" value="ECO:0007669"/>
    <property type="project" value="UniProtKB-KW"/>
</dbReference>
<keyword evidence="2" id="KW-0680">Restriction system</keyword>
<dbReference type="InterPro" id="IPR052021">
    <property type="entry name" value="Type-I_RS_S_subunit"/>
</dbReference>
<dbReference type="Gene3D" id="3.90.220.20">
    <property type="entry name" value="DNA methylase specificity domains"/>
    <property type="match status" value="2"/>
</dbReference>
<dbReference type="PANTHER" id="PTHR30408:SF12">
    <property type="entry name" value="TYPE I RESTRICTION ENZYME MJAVIII SPECIFICITY SUBUNIT"/>
    <property type="match status" value="1"/>
</dbReference>
<dbReference type="SUPFAM" id="SSF116734">
    <property type="entry name" value="DNA methylase specificity domain"/>
    <property type="match status" value="2"/>
</dbReference>